<comment type="subcellular location">
    <subcellularLocation>
        <location evidence="2">Cell outer membrane</location>
        <topology evidence="2">Multi-pass membrane protein</topology>
    </subcellularLocation>
</comment>
<dbReference type="RefSeq" id="WP_191762901.1">
    <property type="nucleotide sequence ID" value="NZ_JACSPP010000004.1"/>
</dbReference>
<evidence type="ECO:0000313" key="4">
    <source>
        <dbReference type="EMBL" id="MBD8039303.1"/>
    </source>
</evidence>
<dbReference type="NCBIfam" id="TIGR04057">
    <property type="entry name" value="SusC_RagA_signa"/>
    <property type="match status" value="1"/>
</dbReference>
<comment type="caution">
    <text evidence="4">The sequence shown here is derived from an EMBL/GenBank/DDBJ whole genome shotgun (WGS) entry which is preliminary data.</text>
</comment>
<organism evidence="4 5">
    <name type="scientific">Phocaeicola intestinalis</name>
    <dbReference type="NCBI Taxonomy" id="2762212"/>
    <lineage>
        <taxon>Bacteria</taxon>
        <taxon>Pseudomonadati</taxon>
        <taxon>Bacteroidota</taxon>
        <taxon>Bacteroidia</taxon>
        <taxon>Bacteroidales</taxon>
        <taxon>Bacteroidaceae</taxon>
        <taxon>Phocaeicola</taxon>
    </lineage>
</organism>
<keyword evidence="2" id="KW-0998">Cell outer membrane</keyword>
<dbReference type="PROSITE" id="PS52016">
    <property type="entry name" value="TONB_DEPENDENT_REC_3"/>
    <property type="match status" value="1"/>
</dbReference>
<keyword evidence="2" id="KW-0812">Transmembrane</keyword>
<dbReference type="Pfam" id="PF07715">
    <property type="entry name" value="Plug"/>
    <property type="match status" value="1"/>
</dbReference>
<dbReference type="PANTHER" id="PTHR30069">
    <property type="entry name" value="TONB-DEPENDENT OUTER MEMBRANE RECEPTOR"/>
    <property type="match status" value="1"/>
</dbReference>
<proteinExistence type="inferred from homology"/>
<dbReference type="Proteomes" id="UP000620874">
    <property type="component" value="Unassembled WGS sequence"/>
</dbReference>
<dbReference type="PANTHER" id="PTHR30069:SF29">
    <property type="entry name" value="HEMOGLOBIN AND HEMOGLOBIN-HAPTOGLOBIN-BINDING PROTEIN 1-RELATED"/>
    <property type="match status" value="1"/>
</dbReference>
<feature type="domain" description="TonB-dependent receptor plug" evidence="3">
    <location>
        <begin position="58"/>
        <end position="165"/>
    </location>
</feature>
<gene>
    <name evidence="4" type="ORF">H9625_02350</name>
</gene>
<evidence type="ECO:0000256" key="1">
    <source>
        <dbReference type="ARBA" id="ARBA00022729"/>
    </source>
</evidence>
<dbReference type="SUPFAM" id="SSF56935">
    <property type="entry name" value="Porins"/>
    <property type="match status" value="1"/>
</dbReference>
<keyword evidence="2" id="KW-0472">Membrane</keyword>
<dbReference type="InterPro" id="IPR023997">
    <property type="entry name" value="TonB-dep_OMP_SusC/RagA_CS"/>
</dbReference>
<evidence type="ECO:0000256" key="2">
    <source>
        <dbReference type="PROSITE-ProRule" id="PRU01360"/>
    </source>
</evidence>
<dbReference type="InterPro" id="IPR023996">
    <property type="entry name" value="TonB-dep_OMP_SusC/RagA"/>
</dbReference>
<evidence type="ECO:0000259" key="3">
    <source>
        <dbReference type="Pfam" id="PF07715"/>
    </source>
</evidence>
<keyword evidence="2" id="KW-0813">Transport</keyword>
<dbReference type="InterPro" id="IPR012910">
    <property type="entry name" value="Plug_dom"/>
</dbReference>
<evidence type="ECO:0000313" key="5">
    <source>
        <dbReference type="Proteomes" id="UP000620874"/>
    </source>
</evidence>
<dbReference type="InterPro" id="IPR039426">
    <property type="entry name" value="TonB-dep_rcpt-like"/>
</dbReference>
<sequence>MTGNYWLRFSSAGTLVVSFTGLQTQELDIRPVMKVVLKSDEEVLDEVVVVAYGTQKRASITGAVSSVSAGQIEKRPVTNVTSALEGTTTGVQVNSTYGEPGNGSNSIRIRGFGSINGTNEPLIVVDGVPYEGSLNEINTNDIESMSVLKDASSAALYGNKAANGVILITTRNGKGSKPSLNLDIRQGMYTRGIPEYDRLGINDWMETMWKGYQRYYMIDEGMDAASAAAAVNQTLMSNVIKSNIFDKGNTELFTEDGKFLGNVLPGYNDLDWNDALERTGYRQEYNLSGAAAGEKYDLFASGSYLNEKGYVISSDFERFSGRLKANFTPNKWFKSGINLSASSSEGNYANEANGTYYINPFYSARMMAPVYPYYAHDAEGNVVMDENGNPTYNLGQQYLSNRHVVYELENDINRMYTNTMQGQIYATISFLNDFQFTAKGNLFNSNMKQKNYNNPVCGDGAGNNGRLTQYYQRVKDYTLSQELFWAHHFNKHTVDVLLAHEARSYYESLDYTAKANMKMTGDNTELSNFSETTYSEGSTIEYNTESYLARARYNYDDKYYFDASFRRDGSSRFHPDHRWGNFWSVGGSWMISKEKFMEDVTWVDDLKLRASYGEVGNDAGVDYYAYMALYNSDTNAGLGAYYKNQLMNENLKWETTSSFDIAVEARLFDRWNISFDYFDKRSRDLLFNVYNPLSAGATDLWGIGSADATAMSSMAKNIGSVSNRGIEIATDVDVIRTKDWNWNIGMNLTWLKNEIIELPDGEDILNGVQMFSEGHSIYEFYMYQYAGVDQMNGRALYEIDPTKVESAKAAGYHVNINGTDYTYNTTYARKDWSGTALPTVYGSISTSVSYKDLTLSILGTYSLGGKTYDTTYASLMSSSVASPNALHTDVLNAWQSVPAGMTEDSPNRVDPNGIPRFDLSSQDAYSQGSCDRWLQNSSYFILKNINLNYNLPKRWVTKLGLGGISVYGSIENAFTITSLKGMNPQYSFNGTMDNTFVTARVYTLGVNLKF</sequence>
<dbReference type="InterPro" id="IPR037066">
    <property type="entry name" value="Plug_dom_sf"/>
</dbReference>
<keyword evidence="1" id="KW-0732">Signal</keyword>
<dbReference type="NCBIfam" id="TIGR04056">
    <property type="entry name" value="OMP_RagA_SusC"/>
    <property type="match status" value="1"/>
</dbReference>
<comment type="similarity">
    <text evidence="2">Belongs to the TonB-dependent receptor family.</text>
</comment>
<protein>
    <submittedName>
        <fullName evidence="4">SusC/RagA family TonB-linked outer membrane protein</fullName>
    </submittedName>
</protein>
<keyword evidence="2" id="KW-1134">Transmembrane beta strand</keyword>
<dbReference type="Gene3D" id="2.170.130.10">
    <property type="entry name" value="TonB-dependent receptor, plug domain"/>
    <property type="match status" value="1"/>
</dbReference>
<keyword evidence="5" id="KW-1185">Reference proteome</keyword>
<dbReference type="EMBL" id="JACSPP010000004">
    <property type="protein sequence ID" value="MBD8039303.1"/>
    <property type="molecule type" value="Genomic_DNA"/>
</dbReference>
<name>A0ABR8Y519_9BACT</name>
<accession>A0ABR8Y519</accession>
<reference evidence="4 5" key="1">
    <citation type="submission" date="2020-08" db="EMBL/GenBank/DDBJ databases">
        <title>A Genomic Blueprint of the Chicken Gut Microbiome.</title>
        <authorList>
            <person name="Gilroy R."/>
            <person name="Ravi A."/>
            <person name="Getino M."/>
            <person name="Pursley I."/>
            <person name="Horton D.L."/>
            <person name="Alikhan N.-F."/>
            <person name="Baker D."/>
            <person name="Gharbi K."/>
            <person name="Hall N."/>
            <person name="Watson M."/>
            <person name="Adriaenssens E.M."/>
            <person name="Foster-Nyarko E."/>
            <person name="Jarju S."/>
            <person name="Secka A."/>
            <person name="Antonio M."/>
            <person name="Oren A."/>
            <person name="Chaudhuri R."/>
            <person name="La Ragione R.M."/>
            <person name="Hildebrand F."/>
            <person name="Pallen M.J."/>
        </authorList>
    </citation>
    <scope>NUCLEOTIDE SEQUENCE [LARGE SCALE GENOMIC DNA]</scope>
    <source>
        <strain evidence="4 5">Sa1CVN1</strain>
    </source>
</reference>